<organism evidence="4 5">
    <name type="scientific">Caenorhabditis japonica</name>
    <dbReference type="NCBI Taxonomy" id="281687"/>
    <lineage>
        <taxon>Eukaryota</taxon>
        <taxon>Metazoa</taxon>
        <taxon>Ecdysozoa</taxon>
        <taxon>Nematoda</taxon>
        <taxon>Chromadorea</taxon>
        <taxon>Rhabditida</taxon>
        <taxon>Rhabditina</taxon>
        <taxon>Rhabditomorpha</taxon>
        <taxon>Rhabditoidea</taxon>
        <taxon>Rhabditidae</taxon>
        <taxon>Peloderinae</taxon>
        <taxon>Caenorhabditis</taxon>
    </lineage>
</organism>
<keyword evidence="1" id="KW-1015">Disulfide bond</keyword>
<dbReference type="InterPro" id="IPR011001">
    <property type="entry name" value="Saposin-like"/>
</dbReference>
<dbReference type="SMART" id="SM00741">
    <property type="entry name" value="SapB"/>
    <property type="match status" value="1"/>
</dbReference>
<evidence type="ECO:0000313" key="4">
    <source>
        <dbReference type="EnsemblMetazoa" id="CJA01988.1"/>
    </source>
</evidence>
<feature type="signal peptide" evidence="2">
    <location>
        <begin position="1"/>
        <end position="16"/>
    </location>
</feature>
<feature type="domain" description="Saposin B-type" evidence="3">
    <location>
        <begin position="26"/>
        <end position="104"/>
    </location>
</feature>
<dbReference type="EnsemblMetazoa" id="CJA01988.1">
    <property type="protein sequence ID" value="CJA01988.1"/>
    <property type="gene ID" value="WBGene00121192"/>
</dbReference>
<feature type="chain" id="PRO_5035929927" evidence="2">
    <location>
        <begin position="17"/>
        <end position="104"/>
    </location>
</feature>
<dbReference type="SUPFAM" id="SSF47862">
    <property type="entry name" value="Saposin"/>
    <property type="match status" value="1"/>
</dbReference>
<dbReference type="AlphaFoldDB" id="A0A8R1DGB0"/>
<evidence type="ECO:0000313" key="5">
    <source>
        <dbReference type="Proteomes" id="UP000005237"/>
    </source>
</evidence>
<accession>A0A8R1DGB0</accession>
<dbReference type="Pfam" id="PF03489">
    <property type="entry name" value="SapB_2"/>
    <property type="match status" value="1"/>
</dbReference>
<dbReference type="InterPro" id="IPR008138">
    <property type="entry name" value="SapB_2"/>
</dbReference>
<proteinExistence type="predicted"/>
<evidence type="ECO:0000256" key="1">
    <source>
        <dbReference type="ARBA" id="ARBA00023157"/>
    </source>
</evidence>
<reference evidence="5" key="1">
    <citation type="submission" date="2010-08" db="EMBL/GenBank/DDBJ databases">
        <authorList>
            <consortium name="Caenorhabditis japonica Sequencing Consortium"/>
            <person name="Wilson R.K."/>
        </authorList>
    </citation>
    <scope>NUCLEOTIDE SEQUENCE [LARGE SCALE GENOMIC DNA]</scope>
    <source>
        <strain evidence="5">DF5081</strain>
    </source>
</reference>
<evidence type="ECO:0000259" key="3">
    <source>
        <dbReference type="PROSITE" id="PS50015"/>
    </source>
</evidence>
<evidence type="ECO:0000256" key="2">
    <source>
        <dbReference type="SAM" id="SignalP"/>
    </source>
</evidence>
<dbReference type="Gene3D" id="1.10.225.10">
    <property type="entry name" value="Saposin-like"/>
    <property type="match status" value="1"/>
</dbReference>
<dbReference type="Proteomes" id="UP000005237">
    <property type="component" value="Unassembled WGS sequence"/>
</dbReference>
<dbReference type="PROSITE" id="PS50015">
    <property type="entry name" value="SAP_B"/>
    <property type="match status" value="1"/>
</dbReference>
<sequence length="104" mass="11495">MKAVLSLIALVAVATAFVLPRQQDASVLDCFLCRLAVNVTDPPVDNEVHIVEADFLSACKKDFAKIPFIEQECLDYAHNKFDPIVKELESGTAPEDVCKKIEEC</sequence>
<name>A0A8R1DGB0_CAEJA</name>
<dbReference type="InterPro" id="IPR008139">
    <property type="entry name" value="SaposinB_dom"/>
</dbReference>
<dbReference type="OMA" id="CREIKQC"/>
<keyword evidence="2" id="KW-0732">Signal</keyword>
<reference evidence="4" key="2">
    <citation type="submission" date="2022-06" db="UniProtKB">
        <authorList>
            <consortium name="EnsemblMetazoa"/>
        </authorList>
    </citation>
    <scope>IDENTIFICATION</scope>
    <source>
        <strain evidence="4">DF5081</strain>
    </source>
</reference>
<protein>
    <submittedName>
        <fullName evidence="4">Saposin B-type domain-containing protein</fullName>
    </submittedName>
</protein>
<keyword evidence="5" id="KW-1185">Reference proteome</keyword>